<dbReference type="Proteomes" id="UP001601197">
    <property type="component" value="Unassembled WGS sequence"/>
</dbReference>
<protein>
    <submittedName>
        <fullName evidence="1">Uncharacterized protein</fullName>
    </submittedName>
</protein>
<reference evidence="1 2" key="1">
    <citation type="submission" date="2024-10" db="EMBL/GenBank/DDBJ databases">
        <title>The Natural Products Discovery Center: Release of the First 8490 Sequenced Strains for Exploring Actinobacteria Biosynthetic Diversity.</title>
        <authorList>
            <person name="Kalkreuter E."/>
            <person name="Kautsar S.A."/>
            <person name="Yang D."/>
            <person name="Bader C.D."/>
            <person name="Teijaro C.N."/>
            <person name="Fluegel L."/>
            <person name="Davis C.M."/>
            <person name="Simpson J.R."/>
            <person name="Lauterbach L."/>
            <person name="Steele A.D."/>
            <person name="Gui C."/>
            <person name="Meng S."/>
            <person name="Li G."/>
            <person name="Viehrig K."/>
            <person name="Ye F."/>
            <person name="Su P."/>
            <person name="Kiefer A.F."/>
            <person name="Nichols A."/>
            <person name="Cepeda A.J."/>
            <person name="Yan W."/>
            <person name="Fan B."/>
            <person name="Jiang Y."/>
            <person name="Adhikari A."/>
            <person name="Zheng C.-J."/>
            <person name="Schuster L."/>
            <person name="Cowan T.M."/>
            <person name="Smanski M.J."/>
            <person name="Chevrette M.G."/>
            <person name="De Carvalho L.P.S."/>
            <person name="Shen B."/>
        </authorList>
    </citation>
    <scope>NUCLEOTIDE SEQUENCE [LARGE SCALE GENOMIC DNA]</scope>
    <source>
        <strain evidence="1 2">NPDC007147</strain>
    </source>
</reference>
<proteinExistence type="predicted"/>
<dbReference type="EMBL" id="JBIAFJ010000002">
    <property type="protein sequence ID" value="MFE9168829.1"/>
    <property type="molecule type" value="Genomic_DNA"/>
</dbReference>
<name>A0ABW6KN64_9ACTN</name>
<dbReference type="RefSeq" id="WP_388343275.1">
    <property type="nucleotide sequence ID" value="NZ_JBIAFJ010000002.1"/>
</dbReference>
<accession>A0ABW6KN64</accession>
<evidence type="ECO:0000313" key="2">
    <source>
        <dbReference type="Proteomes" id="UP001601197"/>
    </source>
</evidence>
<keyword evidence="2" id="KW-1185">Reference proteome</keyword>
<comment type="caution">
    <text evidence="1">The sequence shown here is derived from an EMBL/GenBank/DDBJ whole genome shotgun (WGS) entry which is preliminary data.</text>
</comment>
<sequence>MPLLGLDRPGERVCECPGAPLREAVDELYEAVRERAALLGPDE</sequence>
<evidence type="ECO:0000313" key="1">
    <source>
        <dbReference type="EMBL" id="MFE9168829.1"/>
    </source>
</evidence>
<organism evidence="1 2">
    <name type="scientific">Streptomyces kebangsaanensis</name>
    <dbReference type="NCBI Taxonomy" id="864058"/>
    <lineage>
        <taxon>Bacteria</taxon>
        <taxon>Bacillati</taxon>
        <taxon>Actinomycetota</taxon>
        <taxon>Actinomycetes</taxon>
        <taxon>Kitasatosporales</taxon>
        <taxon>Streptomycetaceae</taxon>
        <taxon>Streptomyces</taxon>
    </lineage>
</organism>
<gene>
    <name evidence="1" type="ORF">ACFYNZ_04750</name>
</gene>